<evidence type="ECO:0000256" key="1">
    <source>
        <dbReference type="ARBA" id="ARBA00022801"/>
    </source>
</evidence>
<evidence type="ECO:0000313" key="5">
    <source>
        <dbReference type="Proteomes" id="UP000257706"/>
    </source>
</evidence>
<feature type="active site" description="Proton acceptor" evidence="2">
    <location>
        <position position="193"/>
    </location>
</feature>
<proteinExistence type="inferred from homology"/>
<dbReference type="SUPFAM" id="SSF55144">
    <property type="entry name" value="LigT-like"/>
    <property type="match status" value="1"/>
</dbReference>
<comment type="catalytic activity">
    <reaction evidence="2">
        <text>a 3'-end 2',3'-cyclophospho-ribonucleotide-RNA + H2O = a 3'-end 2'-phospho-ribonucleotide-RNA + H(+)</text>
        <dbReference type="Rhea" id="RHEA:11828"/>
        <dbReference type="Rhea" id="RHEA-COMP:10464"/>
        <dbReference type="Rhea" id="RHEA-COMP:17353"/>
        <dbReference type="ChEBI" id="CHEBI:15377"/>
        <dbReference type="ChEBI" id="CHEBI:15378"/>
        <dbReference type="ChEBI" id="CHEBI:83064"/>
        <dbReference type="ChEBI" id="CHEBI:173113"/>
        <dbReference type="EC" id="3.1.4.58"/>
    </reaction>
</comment>
<feature type="short sequence motif" description="HXTX 1" evidence="2">
    <location>
        <begin position="109"/>
        <end position="112"/>
    </location>
</feature>
<dbReference type="NCBIfam" id="TIGR02258">
    <property type="entry name" value="2_5_ligase"/>
    <property type="match status" value="1"/>
</dbReference>
<dbReference type="InterPro" id="IPR004175">
    <property type="entry name" value="RNA_CPDase"/>
</dbReference>
<comment type="similarity">
    <text evidence="2">Belongs to the 2H phosphoesterase superfamily. ThpR family.</text>
</comment>
<keyword evidence="1 2" id="KW-0378">Hydrolase</keyword>
<dbReference type="EC" id="3.1.4.58" evidence="2"/>
<dbReference type="PANTHER" id="PTHR35561:SF1">
    <property type="entry name" value="RNA 2',3'-CYCLIC PHOSPHODIESTERASE"/>
    <property type="match status" value="1"/>
</dbReference>
<dbReference type="HAMAP" id="MF_01940">
    <property type="entry name" value="RNA_CPDase"/>
    <property type="match status" value="1"/>
</dbReference>
<feature type="active site" description="Proton donor" evidence="2">
    <location>
        <position position="109"/>
    </location>
</feature>
<comment type="function">
    <text evidence="2">Hydrolyzes RNA 2',3'-cyclic phosphodiester to an RNA 2'-phosphomonoester.</text>
</comment>
<evidence type="ECO:0000313" key="4">
    <source>
        <dbReference type="EMBL" id="HAE46457.1"/>
    </source>
</evidence>
<dbReference type="GO" id="GO:0008664">
    <property type="term" value="F:RNA 2',3'-cyclic 3'-phosphodiesterase activity"/>
    <property type="evidence" value="ECO:0007669"/>
    <property type="project" value="UniProtKB-EC"/>
</dbReference>
<protein>
    <recommendedName>
        <fullName evidence="2">RNA 2',3'-cyclic phosphodiesterase</fullName>
        <shortName evidence="2">RNA 2',3'-CPDase</shortName>
        <ecNumber evidence="2">3.1.4.58</ecNumber>
    </recommendedName>
</protein>
<evidence type="ECO:0000256" key="2">
    <source>
        <dbReference type="HAMAP-Rule" id="MF_01940"/>
    </source>
</evidence>
<dbReference type="InterPro" id="IPR009097">
    <property type="entry name" value="Cyclic_Pdiesterase"/>
</dbReference>
<organism evidence="4 5">
    <name type="scientific">Tistrella mobilis</name>
    <dbReference type="NCBI Taxonomy" id="171437"/>
    <lineage>
        <taxon>Bacteria</taxon>
        <taxon>Pseudomonadati</taxon>
        <taxon>Pseudomonadota</taxon>
        <taxon>Alphaproteobacteria</taxon>
        <taxon>Geminicoccales</taxon>
        <taxon>Geminicoccaceae</taxon>
        <taxon>Tistrella</taxon>
    </lineage>
</organism>
<evidence type="ECO:0000256" key="3">
    <source>
        <dbReference type="SAM" id="MobiDB-lite"/>
    </source>
</evidence>
<gene>
    <name evidence="4" type="primary">thpR</name>
    <name evidence="4" type="ORF">DCK97_03460</name>
</gene>
<dbReference type="AlphaFoldDB" id="A0A3B9IGP4"/>
<dbReference type="Proteomes" id="UP000257706">
    <property type="component" value="Unassembled WGS sequence"/>
</dbReference>
<reference evidence="4 5" key="1">
    <citation type="journal article" date="2018" name="Nat. Biotechnol.">
        <title>A standardized bacterial taxonomy based on genome phylogeny substantially revises the tree of life.</title>
        <authorList>
            <person name="Parks D.H."/>
            <person name="Chuvochina M."/>
            <person name="Waite D.W."/>
            <person name="Rinke C."/>
            <person name="Skarshewski A."/>
            <person name="Chaumeil P.A."/>
            <person name="Hugenholtz P."/>
        </authorList>
    </citation>
    <scope>NUCLEOTIDE SEQUENCE [LARGE SCALE GENOMIC DNA]</scope>
    <source>
        <strain evidence="4">UBA8739</strain>
    </source>
</reference>
<comment type="caution">
    <text evidence="4">The sequence shown here is derived from an EMBL/GenBank/DDBJ whole genome shotgun (WGS) entry which is preliminary data.</text>
</comment>
<feature type="short sequence motif" description="HXTX 2" evidence="2">
    <location>
        <begin position="193"/>
        <end position="196"/>
    </location>
</feature>
<dbReference type="PANTHER" id="PTHR35561">
    <property type="entry name" value="RNA 2',3'-CYCLIC PHOSPHODIESTERASE"/>
    <property type="match status" value="1"/>
</dbReference>
<accession>A0A3B9IGP4</accession>
<dbReference type="GO" id="GO:0004113">
    <property type="term" value="F:2',3'-cyclic-nucleotide 3'-phosphodiesterase activity"/>
    <property type="evidence" value="ECO:0007669"/>
    <property type="project" value="InterPro"/>
</dbReference>
<dbReference type="EMBL" id="DMAI01000056">
    <property type="protein sequence ID" value="HAE46457.1"/>
    <property type="molecule type" value="Genomic_DNA"/>
</dbReference>
<sequence>MRPRRIGRRNRIGRRGRIGGAGRVAASRMLRRGRCFNPGVASGWRGGSRHVMLVLDVRTGRPGRLRERKEMPMHRLFVALPLPTAVRDQLAGLRGGLVGARWTAPANLHLTLRFIGEVEGPSVADAVDALDMIDVVPLTLSLKGLGLFGPSRRPGTLWAGVEGGAPLADLQRRVDAAIDGAGLPRERRRFTPHVTVARLKQSPDDRLDRYLAAHAGFTTPDFTVDTMHLYESRLGHEGPVYTSLGAFGALPAPTYGETFDEDGLDEETEPPVLAAVDGEVLATFDDRGRGRTSWGGPPSPWRDADIWPNAGRRNRRR</sequence>
<feature type="region of interest" description="Disordered" evidence="3">
    <location>
        <begin position="286"/>
        <end position="317"/>
    </location>
</feature>
<name>A0A3B9IGP4_9PROT</name>
<dbReference type="Gene3D" id="3.90.1140.10">
    <property type="entry name" value="Cyclic phosphodiesterase"/>
    <property type="match status" value="1"/>
</dbReference>
<dbReference type="Pfam" id="PF13563">
    <property type="entry name" value="2_5_RNA_ligase2"/>
    <property type="match status" value="1"/>
</dbReference>